<dbReference type="EMBL" id="CACTIH010007290">
    <property type="protein sequence ID" value="CAA3008101.1"/>
    <property type="molecule type" value="Genomic_DNA"/>
</dbReference>
<name>A0A8S0TPY1_OLEEU</name>
<dbReference type="Proteomes" id="UP000594638">
    <property type="component" value="Unassembled WGS sequence"/>
</dbReference>
<dbReference type="Gramene" id="OE9A037265T1">
    <property type="protein sequence ID" value="OE9A037265C1"/>
    <property type="gene ID" value="OE9A037265"/>
</dbReference>
<feature type="non-terminal residue" evidence="1">
    <location>
        <position position="1"/>
    </location>
</feature>
<protein>
    <submittedName>
        <fullName evidence="1">Uncharacterized protein</fullName>
    </submittedName>
</protein>
<sequence>HRKIRIDPRQAATKTPPWSLTTAPTPNLLSLAPASVFSFSPFPARPFCLPLSTI</sequence>
<comment type="caution">
    <text evidence="1">The sequence shown here is derived from an EMBL/GenBank/DDBJ whole genome shotgun (WGS) entry which is preliminary data.</text>
</comment>
<organism evidence="1 2">
    <name type="scientific">Olea europaea subsp. europaea</name>
    <dbReference type="NCBI Taxonomy" id="158383"/>
    <lineage>
        <taxon>Eukaryota</taxon>
        <taxon>Viridiplantae</taxon>
        <taxon>Streptophyta</taxon>
        <taxon>Embryophyta</taxon>
        <taxon>Tracheophyta</taxon>
        <taxon>Spermatophyta</taxon>
        <taxon>Magnoliopsida</taxon>
        <taxon>eudicotyledons</taxon>
        <taxon>Gunneridae</taxon>
        <taxon>Pentapetalae</taxon>
        <taxon>asterids</taxon>
        <taxon>lamiids</taxon>
        <taxon>Lamiales</taxon>
        <taxon>Oleaceae</taxon>
        <taxon>Oleeae</taxon>
        <taxon>Olea</taxon>
    </lineage>
</organism>
<evidence type="ECO:0000313" key="2">
    <source>
        <dbReference type="Proteomes" id="UP000594638"/>
    </source>
</evidence>
<feature type="non-terminal residue" evidence="1">
    <location>
        <position position="54"/>
    </location>
</feature>
<accession>A0A8S0TPY1</accession>
<keyword evidence="2" id="KW-1185">Reference proteome</keyword>
<proteinExistence type="predicted"/>
<dbReference type="AlphaFoldDB" id="A0A8S0TPY1"/>
<evidence type="ECO:0000313" key="1">
    <source>
        <dbReference type="EMBL" id="CAA3008101.1"/>
    </source>
</evidence>
<gene>
    <name evidence="1" type="ORF">OLEA9_A037265</name>
</gene>
<reference evidence="1 2" key="1">
    <citation type="submission" date="2019-12" db="EMBL/GenBank/DDBJ databases">
        <authorList>
            <person name="Alioto T."/>
            <person name="Alioto T."/>
            <person name="Gomez Garrido J."/>
        </authorList>
    </citation>
    <scope>NUCLEOTIDE SEQUENCE [LARGE SCALE GENOMIC DNA]</scope>
</reference>